<feature type="domain" description="PPM-type phosphatase" evidence="1">
    <location>
        <begin position="5"/>
        <end position="236"/>
    </location>
</feature>
<proteinExistence type="predicted"/>
<dbReference type="Gene3D" id="3.60.40.10">
    <property type="entry name" value="PPM-type phosphatase domain"/>
    <property type="match status" value="1"/>
</dbReference>
<keyword evidence="3" id="KW-1185">Reference proteome</keyword>
<dbReference type="Pfam" id="PF13672">
    <property type="entry name" value="PP2C_2"/>
    <property type="match status" value="1"/>
</dbReference>
<dbReference type="PANTHER" id="PTHR47992">
    <property type="entry name" value="PROTEIN PHOSPHATASE"/>
    <property type="match status" value="1"/>
</dbReference>
<sequence>MARFDCAIRTDVGHKRAHNEDAVLQAPGADLWAVADGMGGHHAGEVASAMVVERLGAITGGGLEQMLGHALQVLDGVNAELVRMARTSYRERVIGSTVVGLVAADDGFACFWAGDSRAYLVRGGAITRLTRDHSLVQNLIDAGMLDEASAETHPNANVVTRAVGARDELQVDTSRGALEPGDLFLLASDGLTRLVHEEELLAILSALPPQDAADRLIARALECGAPDNVSVIVVRAA</sequence>
<gene>
    <name evidence="2" type="ORF">H7F51_07065</name>
</gene>
<dbReference type="EMBL" id="JACLAW010000004">
    <property type="protein sequence ID" value="MBC2665274.1"/>
    <property type="molecule type" value="Genomic_DNA"/>
</dbReference>
<reference evidence="2 3" key="1">
    <citation type="submission" date="2020-08" db="EMBL/GenBank/DDBJ databases">
        <title>The genome sequence of type strain Novosphingobium flavum NBRC 111647.</title>
        <authorList>
            <person name="Liu Y."/>
        </authorList>
    </citation>
    <scope>NUCLEOTIDE SEQUENCE [LARGE SCALE GENOMIC DNA]</scope>
    <source>
        <strain evidence="2 3">NBRC 111647</strain>
    </source>
</reference>
<protein>
    <submittedName>
        <fullName evidence="2">Serine/threonine-protein phosphatase</fullName>
    </submittedName>
</protein>
<comment type="caution">
    <text evidence="2">The sequence shown here is derived from an EMBL/GenBank/DDBJ whole genome shotgun (WGS) entry which is preliminary data.</text>
</comment>
<name>A0A7X1FR47_9SPHN</name>
<dbReference type="SUPFAM" id="SSF81606">
    <property type="entry name" value="PP2C-like"/>
    <property type="match status" value="1"/>
</dbReference>
<dbReference type="InterPro" id="IPR015655">
    <property type="entry name" value="PP2C"/>
</dbReference>
<dbReference type="CDD" id="cd00143">
    <property type="entry name" value="PP2Cc"/>
    <property type="match status" value="1"/>
</dbReference>
<dbReference type="AlphaFoldDB" id="A0A7X1FR47"/>
<dbReference type="InterPro" id="IPR001932">
    <property type="entry name" value="PPM-type_phosphatase-like_dom"/>
</dbReference>
<dbReference type="RefSeq" id="WP_185663527.1">
    <property type="nucleotide sequence ID" value="NZ_JACLAW010000004.1"/>
</dbReference>
<dbReference type="SMART" id="SM00331">
    <property type="entry name" value="PP2C_SIG"/>
    <property type="match status" value="1"/>
</dbReference>
<dbReference type="GO" id="GO:0004722">
    <property type="term" value="F:protein serine/threonine phosphatase activity"/>
    <property type="evidence" value="ECO:0007669"/>
    <property type="project" value="InterPro"/>
</dbReference>
<dbReference type="PROSITE" id="PS51746">
    <property type="entry name" value="PPM_2"/>
    <property type="match status" value="1"/>
</dbReference>
<evidence type="ECO:0000259" key="1">
    <source>
        <dbReference type="PROSITE" id="PS51746"/>
    </source>
</evidence>
<evidence type="ECO:0000313" key="3">
    <source>
        <dbReference type="Proteomes" id="UP000566813"/>
    </source>
</evidence>
<organism evidence="2 3">
    <name type="scientific">Novosphingobium flavum</name>
    <dbReference type="NCBI Taxonomy" id="1778672"/>
    <lineage>
        <taxon>Bacteria</taxon>
        <taxon>Pseudomonadati</taxon>
        <taxon>Pseudomonadota</taxon>
        <taxon>Alphaproteobacteria</taxon>
        <taxon>Sphingomonadales</taxon>
        <taxon>Sphingomonadaceae</taxon>
        <taxon>Novosphingobium</taxon>
    </lineage>
</organism>
<dbReference type="Proteomes" id="UP000566813">
    <property type="component" value="Unassembled WGS sequence"/>
</dbReference>
<evidence type="ECO:0000313" key="2">
    <source>
        <dbReference type="EMBL" id="MBC2665274.1"/>
    </source>
</evidence>
<dbReference type="SMART" id="SM00332">
    <property type="entry name" value="PP2Cc"/>
    <property type="match status" value="1"/>
</dbReference>
<dbReference type="InterPro" id="IPR036457">
    <property type="entry name" value="PPM-type-like_dom_sf"/>
</dbReference>
<accession>A0A7X1FR47</accession>